<evidence type="ECO:0000313" key="2">
    <source>
        <dbReference type="Proteomes" id="UP000478052"/>
    </source>
</evidence>
<protein>
    <submittedName>
        <fullName evidence="1">Zinc finger MYM-type protein 1-like isoform X1</fullName>
    </submittedName>
</protein>
<accession>A0A6G0YBS4</accession>
<sequence length="77" mass="8490">MHCVAHSLNLAVSKASNIQPIRNCLGIIEKKYNPEVKKLKAKIFTWKETAATDASILIKALDSEFLVSLQSSSSKCK</sequence>
<evidence type="ECO:0000313" key="1">
    <source>
        <dbReference type="EMBL" id="KAF0752648.1"/>
    </source>
</evidence>
<reference evidence="1 2" key="1">
    <citation type="submission" date="2019-08" db="EMBL/GenBank/DDBJ databases">
        <title>Whole genome of Aphis craccivora.</title>
        <authorList>
            <person name="Voronova N.V."/>
            <person name="Shulinski R.S."/>
            <person name="Bandarenka Y.V."/>
            <person name="Zhorov D.G."/>
            <person name="Warner D."/>
        </authorList>
    </citation>
    <scope>NUCLEOTIDE SEQUENCE [LARGE SCALE GENOMIC DNA]</scope>
    <source>
        <strain evidence="1">180601</strain>
        <tissue evidence="1">Whole Body</tissue>
    </source>
</reference>
<dbReference type="Proteomes" id="UP000478052">
    <property type="component" value="Unassembled WGS sequence"/>
</dbReference>
<gene>
    <name evidence="1" type="ORF">FWK35_00019905</name>
</gene>
<dbReference type="AlphaFoldDB" id="A0A6G0YBS4"/>
<dbReference type="EMBL" id="VUJU01004982">
    <property type="protein sequence ID" value="KAF0752648.1"/>
    <property type="molecule type" value="Genomic_DNA"/>
</dbReference>
<comment type="caution">
    <text evidence="1">The sequence shown here is derived from an EMBL/GenBank/DDBJ whole genome shotgun (WGS) entry which is preliminary data.</text>
</comment>
<proteinExistence type="predicted"/>
<keyword evidence="2" id="KW-1185">Reference proteome</keyword>
<name>A0A6G0YBS4_APHCR</name>
<organism evidence="1 2">
    <name type="scientific">Aphis craccivora</name>
    <name type="common">Cowpea aphid</name>
    <dbReference type="NCBI Taxonomy" id="307492"/>
    <lineage>
        <taxon>Eukaryota</taxon>
        <taxon>Metazoa</taxon>
        <taxon>Ecdysozoa</taxon>
        <taxon>Arthropoda</taxon>
        <taxon>Hexapoda</taxon>
        <taxon>Insecta</taxon>
        <taxon>Pterygota</taxon>
        <taxon>Neoptera</taxon>
        <taxon>Paraneoptera</taxon>
        <taxon>Hemiptera</taxon>
        <taxon>Sternorrhyncha</taxon>
        <taxon>Aphidomorpha</taxon>
        <taxon>Aphidoidea</taxon>
        <taxon>Aphididae</taxon>
        <taxon>Aphidini</taxon>
        <taxon>Aphis</taxon>
        <taxon>Aphis</taxon>
    </lineage>
</organism>